<reference evidence="1" key="1">
    <citation type="submission" date="2014-05" db="EMBL/GenBank/DDBJ databases">
        <authorList>
            <person name="Chronopoulou M."/>
        </authorList>
    </citation>
    <scope>NUCLEOTIDE SEQUENCE</scope>
    <source>
        <tissue evidence="1">Whole organism</tissue>
    </source>
</reference>
<dbReference type="EMBL" id="HACA01009753">
    <property type="protein sequence ID" value="CDW27114.1"/>
    <property type="molecule type" value="Transcribed_RNA"/>
</dbReference>
<protein>
    <submittedName>
        <fullName evidence="1">Uncharacterized protein</fullName>
    </submittedName>
</protein>
<organism evidence="1">
    <name type="scientific">Lepeophtheirus salmonis</name>
    <name type="common">Salmon louse</name>
    <name type="synonym">Caligus salmonis</name>
    <dbReference type="NCBI Taxonomy" id="72036"/>
    <lineage>
        <taxon>Eukaryota</taxon>
        <taxon>Metazoa</taxon>
        <taxon>Ecdysozoa</taxon>
        <taxon>Arthropoda</taxon>
        <taxon>Crustacea</taxon>
        <taxon>Multicrustacea</taxon>
        <taxon>Hexanauplia</taxon>
        <taxon>Copepoda</taxon>
        <taxon>Siphonostomatoida</taxon>
        <taxon>Caligidae</taxon>
        <taxon>Lepeophtheirus</taxon>
    </lineage>
</organism>
<name>A0A0K2TMJ3_LEPSM</name>
<dbReference type="AlphaFoldDB" id="A0A0K2TMJ3"/>
<proteinExistence type="predicted"/>
<accession>A0A0K2TMJ3</accession>
<sequence length="33" mass="3950">MFRHLMVKCILSGLVKKPFTKINITLFNWLRSN</sequence>
<evidence type="ECO:0000313" key="1">
    <source>
        <dbReference type="EMBL" id="CDW27114.1"/>
    </source>
</evidence>